<evidence type="ECO:0000313" key="11">
    <source>
        <dbReference type="Proteomes" id="UP000694395"/>
    </source>
</evidence>
<dbReference type="FunFam" id="3.80.10.10:FF:000100">
    <property type="entry name" value="Si:dkey-11n14.1"/>
    <property type="match status" value="1"/>
</dbReference>
<dbReference type="FunFam" id="3.40.50.300:FF:001524">
    <property type="entry name" value="Si:dkey-126g1.7"/>
    <property type="match status" value="1"/>
</dbReference>
<dbReference type="InterPro" id="IPR006553">
    <property type="entry name" value="Leu-rich_rpt_Cys-con_subtyp"/>
</dbReference>
<reference evidence="10" key="1">
    <citation type="submission" date="2020-07" db="EMBL/GenBank/DDBJ databases">
        <title>A long reads based de novo assembly of the rainbow trout Arlee double haploid line genome.</title>
        <authorList>
            <person name="Gao G."/>
            <person name="Palti Y."/>
        </authorList>
    </citation>
    <scope>NUCLEOTIDE SEQUENCE [LARGE SCALE GENOMIC DNA]</scope>
</reference>
<dbReference type="Ensembl" id="ENSOMYT00000093834.2">
    <property type="protein sequence ID" value="ENSOMYP00000086097.2"/>
    <property type="gene ID" value="ENSOMYG00000039893.2"/>
</dbReference>
<dbReference type="Pfam" id="PF17779">
    <property type="entry name" value="WHD_NOD2"/>
    <property type="match status" value="1"/>
</dbReference>
<dbReference type="Pfam" id="PF05729">
    <property type="entry name" value="NACHT"/>
    <property type="match status" value="1"/>
</dbReference>
<dbReference type="PROSITE" id="PS50837">
    <property type="entry name" value="NACHT"/>
    <property type="match status" value="1"/>
</dbReference>
<dbReference type="InterPro" id="IPR007111">
    <property type="entry name" value="NACHT_NTPase"/>
</dbReference>
<dbReference type="PROSITE" id="PS51450">
    <property type="entry name" value="LRR"/>
    <property type="match status" value="2"/>
</dbReference>
<keyword evidence="8" id="KW-0472">Membrane</keyword>
<dbReference type="Gene3D" id="3.80.10.10">
    <property type="entry name" value="Ribonuclease Inhibitor"/>
    <property type="match status" value="4"/>
</dbReference>
<keyword evidence="8" id="KW-1133">Transmembrane helix</keyword>
<feature type="domain" description="NACHT" evidence="9">
    <location>
        <begin position="165"/>
        <end position="297"/>
    </location>
</feature>
<dbReference type="SMART" id="SM00367">
    <property type="entry name" value="LRR_CC"/>
    <property type="match status" value="7"/>
</dbReference>
<evidence type="ECO:0000256" key="4">
    <source>
        <dbReference type="ARBA" id="ARBA00022737"/>
    </source>
</evidence>
<evidence type="ECO:0000256" key="3">
    <source>
        <dbReference type="ARBA" id="ARBA00022614"/>
    </source>
</evidence>
<keyword evidence="8" id="KW-0812">Transmembrane</keyword>
<keyword evidence="6" id="KW-0067">ATP-binding</keyword>
<dbReference type="GO" id="GO:0005737">
    <property type="term" value="C:cytoplasm"/>
    <property type="evidence" value="ECO:0007669"/>
    <property type="project" value="UniProtKB-SubCell"/>
</dbReference>
<evidence type="ECO:0000256" key="5">
    <source>
        <dbReference type="ARBA" id="ARBA00022741"/>
    </source>
</evidence>
<evidence type="ECO:0000259" key="9">
    <source>
        <dbReference type="PROSITE" id="PS50837"/>
    </source>
</evidence>
<name>A0A8C7TLP5_ONCMY</name>
<feature type="region of interest" description="Disordered" evidence="7">
    <location>
        <begin position="1"/>
        <end position="24"/>
    </location>
</feature>
<dbReference type="Pfam" id="PF17776">
    <property type="entry name" value="NLRC4_HD2"/>
    <property type="match status" value="1"/>
</dbReference>
<dbReference type="InterPro" id="IPR032675">
    <property type="entry name" value="LRR_dom_sf"/>
</dbReference>
<dbReference type="InterPro" id="IPR001611">
    <property type="entry name" value="Leu-rich_rpt"/>
</dbReference>
<reference evidence="10" key="3">
    <citation type="submission" date="2025-09" db="UniProtKB">
        <authorList>
            <consortium name="Ensembl"/>
        </authorList>
    </citation>
    <scope>IDENTIFICATION</scope>
</reference>
<dbReference type="Pfam" id="PF14484">
    <property type="entry name" value="FISNA"/>
    <property type="match status" value="1"/>
</dbReference>
<feature type="transmembrane region" description="Helical" evidence="8">
    <location>
        <begin position="1292"/>
        <end position="1310"/>
    </location>
</feature>
<comment type="subcellular location">
    <subcellularLocation>
        <location evidence="1">Cytoplasm</location>
    </subcellularLocation>
</comment>
<dbReference type="SUPFAM" id="SSF52540">
    <property type="entry name" value="P-loop containing nucleoside triphosphate hydrolases"/>
    <property type="match status" value="1"/>
</dbReference>
<keyword evidence="4" id="KW-0677">Repeat</keyword>
<keyword evidence="5" id="KW-0547">Nucleotide-binding</keyword>
<feature type="transmembrane region" description="Helical" evidence="8">
    <location>
        <begin position="1227"/>
        <end position="1246"/>
    </location>
</feature>
<evidence type="ECO:0000256" key="8">
    <source>
        <dbReference type="SAM" id="Phobius"/>
    </source>
</evidence>
<dbReference type="PANTHER" id="PTHR24106">
    <property type="entry name" value="NACHT, LRR AND CARD DOMAINS-CONTAINING"/>
    <property type="match status" value="1"/>
</dbReference>
<accession>A0A8C7TLP5</accession>
<dbReference type="SMART" id="SM01288">
    <property type="entry name" value="FISNA"/>
    <property type="match status" value="1"/>
</dbReference>
<proteinExistence type="predicted"/>
<dbReference type="InterPro" id="IPR041075">
    <property type="entry name" value="NOD1/2_WH"/>
</dbReference>
<keyword evidence="11" id="KW-1185">Reference proteome</keyword>
<keyword evidence="2" id="KW-0963">Cytoplasm</keyword>
<dbReference type="SUPFAM" id="SSF52047">
    <property type="entry name" value="RNI-like"/>
    <property type="match status" value="2"/>
</dbReference>
<dbReference type="GO" id="GO:0005524">
    <property type="term" value="F:ATP binding"/>
    <property type="evidence" value="ECO:0007669"/>
    <property type="project" value="UniProtKB-KW"/>
</dbReference>
<protein>
    <recommendedName>
        <fullName evidence="9">NACHT domain-containing protein</fullName>
    </recommendedName>
</protein>
<keyword evidence="3" id="KW-0433">Leucine-rich repeat</keyword>
<dbReference type="InterPro" id="IPR027417">
    <property type="entry name" value="P-loop_NTPase"/>
</dbReference>
<evidence type="ECO:0000256" key="6">
    <source>
        <dbReference type="ARBA" id="ARBA00022840"/>
    </source>
</evidence>
<dbReference type="GeneTree" id="ENSGT01150000286904"/>
<dbReference type="InterPro" id="IPR041267">
    <property type="entry name" value="NLRP_HD2"/>
</dbReference>
<dbReference type="Proteomes" id="UP000694395">
    <property type="component" value="Chromosome 8"/>
</dbReference>
<evidence type="ECO:0000256" key="2">
    <source>
        <dbReference type="ARBA" id="ARBA00022490"/>
    </source>
</evidence>
<feature type="compositionally biased region" description="Basic and acidic residues" evidence="7">
    <location>
        <begin position="1"/>
        <end position="19"/>
    </location>
</feature>
<sequence>MDSKERFFFKEAGPTKRPDLSIPTQGTSFQSTNTAQDGSNVISPTISGSQIRDINYYISVGSKGGDDEDTFPNSEDIHVEDRHQKLKDYLKINSKITTIQEGLAQHGNSKLLNDIYTAVYITEGESGEVNNEHEVRPFEKTALQETPILSNDIFRSIVGKDKPIRTVLTKGIAGIGKSVSLQKFVLDWVEGKANQDIKFIFPLLFRDLNLMRENKSLMDILHPFLQTKEAGILNNNEHKVLFIFDGLDECRLPLDFQNNKILSDITESTSLHVLLTNLIKGNLLPSARIWITSQSAAANRIPPEFVDRVTEVRGFNDPQKEEFFRKRFSDQKLANRIIKHIKSIRSLYIMCHIPLFCWILATVLERMNKMESGEIPKTLTQMYTHFLNIQRMLRKRKYPGENERDPLWYKASIMSLGKLAYQQLEKDHRTFFEEDLTECGIDVREGSIFSRVCSEMFNTEFGLYESKTYQFVHLSIQEFLAAVYVFISFKTSNENPMLEGQHCSKGKDIYLSAVDKAVQSENGHLDLFLRFLLGLSLKSNQDILQGLLIEKTGSSQTNEKTAMYIKMKIKEKPSPECCINLFHCLNELNDHSLQEEIQSYIRSGSSLFARLSSAQWSALVFVLLTSTDDLEVFDLKKYIRSDECLLRLLPVVKASRTALLNGCKLTWRCCEALASALSSKFSSLRQLDLGNNDLQDSGVKPLCAGLGNPLNKLDTLKLSQCNITEEGCASLALALRLNPSHPRELDLSGNNLGDSGVKMLSTVLKDPQCKLQKLRMSGCGVSEEGCSSLASALTSNPSHLRELDLSRNVPGGSGVEKLSAVLVDTHCKLETLRLSNCSITEEGCASLASAVTSNPSHLRELDLSGNNLGDSELERLTVVLKNPQCKLEKLLLKKCTFTVEGCAALAMALALRPRPSPLRELDLSENQPGNLGVKLLSSVLEDKRCTLETLRLNDCNLTEKCCEALASALSSSTSSLRELDLGKNKLHDVGVKLFSVGLGNTYCNLATLRLSDCGVTANGIFFLSSALKTNPSFLRELDMSRNSLGDSGINLLSAVLENLHCNLETLHLKDCNLTVRCCGALASALSSKGCSLRELDLSGNELKNSGVELLCVGLGSPHCKVKTLRLSRCGVTDGGCSSLASALLSNPSHLREINLDNNNPGYSGLRLLSAVMEDPTFKLETLRLVLLKCSGPSFSKTFNPDHNDPVLSQSGFPIRFWKHTGRQYLDLMSYDIFFVAYNGIFHFVLVRYPKIKKGPHLEGDQNLIQHRIILIWIKCFWKNWVQKIYIRSEFKYYFGVILNTLAGLDLYFHLSIEPIE</sequence>
<dbReference type="Gene3D" id="3.40.50.300">
    <property type="entry name" value="P-loop containing nucleotide triphosphate hydrolases"/>
    <property type="match status" value="1"/>
</dbReference>
<dbReference type="InterPro" id="IPR029495">
    <property type="entry name" value="NACHT-assoc"/>
</dbReference>
<reference evidence="10" key="2">
    <citation type="submission" date="2025-08" db="UniProtKB">
        <authorList>
            <consortium name="Ensembl"/>
        </authorList>
    </citation>
    <scope>IDENTIFICATION</scope>
</reference>
<evidence type="ECO:0000256" key="7">
    <source>
        <dbReference type="SAM" id="MobiDB-lite"/>
    </source>
</evidence>
<evidence type="ECO:0000256" key="1">
    <source>
        <dbReference type="ARBA" id="ARBA00004496"/>
    </source>
</evidence>
<gene>
    <name evidence="10" type="primary">LOC110529427</name>
</gene>
<organism evidence="10 11">
    <name type="scientific">Oncorhynchus mykiss</name>
    <name type="common">Rainbow trout</name>
    <name type="synonym">Salmo gairdneri</name>
    <dbReference type="NCBI Taxonomy" id="8022"/>
    <lineage>
        <taxon>Eukaryota</taxon>
        <taxon>Metazoa</taxon>
        <taxon>Chordata</taxon>
        <taxon>Craniata</taxon>
        <taxon>Vertebrata</taxon>
        <taxon>Euteleostomi</taxon>
        <taxon>Actinopterygii</taxon>
        <taxon>Neopterygii</taxon>
        <taxon>Teleostei</taxon>
        <taxon>Protacanthopterygii</taxon>
        <taxon>Salmoniformes</taxon>
        <taxon>Salmonidae</taxon>
        <taxon>Salmoninae</taxon>
        <taxon>Oncorhynchus</taxon>
    </lineage>
</organism>
<dbReference type="SMART" id="SM00368">
    <property type="entry name" value="LRR_RI"/>
    <property type="match status" value="17"/>
</dbReference>
<evidence type="ECO:0000313" key="10">
    <source>
        <dbReference type="Ensembl" id="ENSOMYP00000086097.2"/>
    </source>
</evidence>
<dbReference type="Pfam" id="PF13516">
    <property type="entry name" value="LRR_6"/>
    <property type="match status" value="10"/>
</dbReference>
<dbReference type="InterPro" id="IPR051261">
    <property type="entry name" value="NLR"/>
</dbReference>